<dbReference type="Pfam" id="PF01052">
    <property type="entry name" value="FliMN_C"/>
    <property type="match status" value="1"/>
</dbReference>
<evidence type="ECO:0000313" key="4">
    <source>
        <dbReference type="Proteomes" id="UP000823632"/>
    </source>
</evidence>
<keyword evidence="3" id="KW-0969">Cilium</keyword>
<organism evidence="3 4">
    <name type="scientific">Candidatus Scatousia excrementipullorum</name>
    <dbReference type="NCBI Taxonomy" id="2840936"/>
    <lineage>
        <taxon>Bacteria</taxon>
        <taxon>Candidatus Scatousia</taxon>
    </lineage>
</organism>
<dbReference type="InterPro" id="IPR051469">
    <property type="entry name" value="FliN/MopA/SpaO"/>
</dbReference>
<accession>A0A9D9DRL0</accession>
<dbReference type="PANTHER" id="PTHR43484">
    <property type="match status" value="1"/>
</dbReference>
<reference evidence="3" key="2">
    <citation type="journal article" date="2021" name="PeerJ">
        <title>Extensive microbial diversity within the chicken gut microbiome revealed by metagenomics and culture.</title>
        <authorList>
            <person name="Gilroy R."/>
            <person name="Ravi A."/>
            <person name="Getino M."/>
            <person name="Pursley I."/>
            <person name="Horton D.L."/>
            <person name="Alikhan N.F."/>
            <person name="Baker D."/>
            <person name="Gharbi K."/>
            <person name="Hall N."/>
            <person name="Watson M."/>
            <person name="Adriaenssens E.M."/>
            <person name="Foster-Nyarko E."/>
            <person name="Jarju S."/>
            <person name="Secka A."/>
            <person name="Antonio M."/>
            <person name="Oren A."/>
            <person name="Chaudhuri R.R."/>
            <person name="La Ragione R."/>
            <person name="Hildebrand F."/>
            <person name="Pallen M.J."/>
        </authorList>
    </citation>
    <scope>NUCLEOTIDE SEQUENCE</scope>
    <source>
        <strain evidence="3">10192</strain>
    </source>
</reference>
<reference evidence="3" key="1">
    <citation type="submission" date="2020-10" db="EMBL/GenBank/DDBJ databases">
        <authorList>
            <person name="Gilroy R."/>
        </authorList>
    </citation>
    <scope>NUCLEOTIDE SEQUENCE</scope>
    <source>
        <strain evidence="3">10192</strain>
    </source>
</reference>
<feature type="domain" description="Flagellar motor switch protein FliN-like C-terminal" evidence="2">
    <location>
        <begin position="267"/>
        <end position="335"/>
    </location>
</feature>
<dbReference type="InterPro" id="IPR036429">
    <property type="entry name" value="SpoA-like_sf"/>
</dbReference>
<evidence type="ECO:0000313" key="3">
    <source>
        <dbReference type="EMBL" id="MBO8429974.1"/>
    </source>
</evidence>
<dbReference type="Proteomes" id="UP000823632">
    <property type="component" value="Unassembled WGS sequence"/>
</dbReference>
<protein>
    <submittedName>
        <fullName evidence="3">FliM/FliN family flagellar motor switch protein</fullName>
    </submittedName>
</protein>
<evidence type="ECO:0000256" key="1">
    <source>
        <dbReference type="SAM" id="MobiDB-lite"/>
    </source>
</evidence>
<feature type="region of interest" description="Disordered" evidence="1">
    <location>
        <begin position="340"/>
        <end position="401"/>
    </location>
</feature>
<proteinExistence type="predicted"/>
<dbReference type="EMBL" id="JADIND010000025">
    <property type="protein sequence ID" value="MBO8429974.1"/>
    <property type="molecule type" value="Genomic_DNA"/>
</dbReference>
<dbReference type="SUPFAM" id="SSF101801">
    <property type="entry name" value="Surface presentation of antigens (SPOA)"/>
    <property type="match status" value="1"/>
</dbReference>
<feature type="compositionally biased region" description="Acidic residues" evidence="1">
    <location>
        <begin position="359"/>
        <end position="372"/>
    </location>
</feature>
<evidence type="ECO:0000259" key="2">
    <source>
        <dbReference type="Pfam" id="PF01052"/>
    </source>
</evidence>
<dbReference type="PANTHER" id="PTHR43484:SF1">
    <property type="entry name" value="FLAGELLAR MOTOR SWITCH PROTEIN FLIN"/>
    <property type="match status" value="1"/>
</dbReference>
<comment type="caution">
    <text evidence="3">The sequence shown here is derived from an EMBL/GenBank/DDBJ whole genome shotgun (WGS) entry which is preliminary data.</text>
</comment>
<name>A0A9D9DRL0_9BACT</name>
<sequence>MTKQTILNTADELYEEYDWFQKLFPLALQKSSDGFFMPGLKCEMIGISKNINMLQSTKSHFVTKVRIDKFYDMFLRIEEPAVALLLNKGLGKSNRGFNINKMTDLEGEVLTQFNDYVYKIIVQFLEPPPLVNFTRTNFDMTHVTFIIKDEDEGTMGRFIITVPDGRMKPNKVICKEDKFNYSDFYKCSTTVKIGIGWTRLSVKALKDLEADDVVVLENSRLDCWKIFIKDKANDLLLEPNMDLVIPLDEDNGGNDMGNTNEAANLWDSIEVDMYAELDPVKITLGNLKKIEDGLVIDVAGLYDNRVTLRVENKVVGHGQLVIVNDRYGVKITDIAEGAEEIDETTVEQQQQGPQAPTIDMDENEEQASEEQQEAAAPTQQAHGDDEEEFDYSDFELEDEDI</sequence>
<keyword evidence="3" id="KW-0282">Flagellum</keyword>
<keyword evidence="3" id="KW-0966">Cell projection</keyword>
<dbReference type="AlphaFoldDB" id="A0A9D9DRL0"/>
<dbReference type="InterPro" id="IPR001543">
    <property type="entry name" value="FliN-like_C"/>
</dbReference>
<gene>
    <name evidence="3" type="ORF">IAC76_01170</name>
</gene>
<feature type="compositionally biased region" description="Acidic residues" evidence="1">
    <location>
        <begin position="384"/>
        <end position="401"/>
    </location>
</feature>
<dbReference type="Gene3D" id="2.30.330.10">
    <property type="entry name" value="SpoA-like"/>
    <property type="match status" value="1"/>
</dbReference>